<dbReference type="Pfam" id="PF00027">
    <property type="entry name" value="cNMP_binding"/>
    <property type="match status" value="1"/>
</dbReference>
<evidence type="ECO:0000313" key="9">
    <source>
        <dbReference type="Proteomes" id="UP000051751"/>
    </source>
</evidence>
<dbReference type="EMBL" id="JQAT01000004">
    <property type="protein sequence ID" value="KRN28245.1"/>
    <property type="molecule type" value="Genomic_DNA"/>
</dbReference>
<dbReference type="SMART" id="SM00419">
    <property type="entry name" value="HTH_CRP"/>
    <property type="match status" value="1"/>
</dbReference>
<dbReference type="EMBL" id="JQAZ01000005">
    <property type="protein sequence ID" value="KRN30879.1"/>
    <property type="molecule type" value="Genomic_DNA"/>
</dbReference>
<feature type="domain" description="HTH crp-type" evidence="5">
    <location>
        <begin position="150"/>
        <end position="219"/>
    </location>
</feature>
<evidence type="ECO:0000259" key="5">
    <source>
        <dbReference type="PROSITE" id="PS51063"/>
    </source>
</evidence>
<dbReference type="Pfam" id="PF13545">
    <property type="entry name" value="HTH_Crp_2"/>
    <property type="match status" value="1"/>
</dbReference>
<dbReference type="PANTHER" id="PTHR24567">
    <property type="entry name" value="CRP FAMILY TRANSCRIPTIONAL REGULATORY PROTEIN"/>
    <property type="match status" value="1"/>
</dbReference>
<keyword evidence="2" id="KW-0238">DNA-binding</keyword>
<evidence type="ECO:0000256" key="3">
    <source>
        <dbReference type="ARBA" id="ARBA00023163"/>
    </source>
</evidence>
<keyword evidence="3" id="KW-0804">Transcription</keyword>
<dbReference type="OrthoDB" id="9798104at2"/>
<dbReference type="GO" id="GO:0003700">
    <property type="term" value="F:DNA-binding transcription factor activity"/>
    <property type="evidence" value="ECO:0007669"/>
    <property type="project" value="TreeGrafter"/>
</dbReference>
<dbReference type="PRINTS" id="PR00034">
    <property type="entry name" value="HTHCRP"/>
</dbReference>
<organism evidence="7 8">
    <name type="scientific">Lactobacillus selangorensis</name>
    <dbReference type="NCBI Taxonomy" id="81857"/>
    <lineage>
        <taxon>Bacteria</taxon>
        <taxon>Bacillati</taxon>
        <taxon>Bacillota</taxon>
        <taxon>Bacilli</taxon>
        <taxon>Lactobacillales</taxon>
        <taxon>Lactobacillaceae</taxon>
        <taxon>Lactobacillus</taxon>
    </lineage>
</organism>
<dbReference type="GO" id="GO:0005829">
    <property type="term" value="C:cytosol"/>
    <property type="evidence" value="ECO:0007669"/>
    <property type="project" value="TreeGrafter"/>
</dbReference>
<dbReference type="SUPFAM" id="SSF51206">
    <property type="entry name" value="cAMP-binding domain-like"/>
    <property type="match status" value="1"/>
</dbReference>
<dbReference type="Gene3D" id="2.60.120.10">
    <property type="entry name" value="Jelly Rolls"/>
    <property type="match status" value="1"/>
</dbReference>
<dbReference type="PATRIC" id="fig|81857.3.peg.1709"/>
<evidence type="ECO:0000313" key="6">
    <source>
        <dbReference type="EMBL" id="KRN28245.1"/>
    </source>
</evidence>
<dbReference type="PROSITE" id="PS00519">
    <property type="entry name" value="HTH_ASNC_1"/>
    <property type="match status" value="1"/>
</dbReference>
<proteinExistence type="predicted"/>
<dbReference type="RefSeq" id="WP_057769974.1">
    <property type="nucleotide sequence ID" value="NZ_JQAT01000004.1"/>
</dbReference>
<dbReference type="SUPFAM" id="SSF46785">
    <property type="entry name" value="Winged helix' DNA-binding domain"/>
    <property type="match status" value="1"/>
</dbReference>
<protein>
    <submittedName>
        <fullName evidence="7">Transcription regulator</fullName>
    </submittedName>
</protein>
<dbReference type="InterPro" id="IPR018490">
    <property type="entry name" value="cNMP-bd_dom_sf"/>
</dbReference>
<dbReference type="InterPro" id="IPR019885">
    <property type="entry name" value="Tscrpt_reg_HTH_AsnC-type_CS"/>
</dbReference>
<name>A0A0R2FQT2_9LACO</name>
<dbReference type="CDD" id="cd00092">
    <property type="entry name" value="HTH_CRP"/>
    <property type="match status" value="1"/>
</dbReference>
<evidence type="ECO:0000256" key="2">
    <source>
        <dbReference type="ARBA" id="ARBA00023125"/>
    </source>
</evidence>
<evidence type="ECO:0000313" key="7">
    <source>
        <dbReference type="EMBL" id="KRN30879.1"/>
    </source>
</evidence>
<dbReference type="PANTHER" id="PTHR24567:SF26">
    <property type="entry name" value="REGULATORY PROTEIN YEIL"/>
    <property type="match status" value="1"/>
</dbReference>
<sequence>MMHTLNALDCVRKVPVFRSLEVDDQQQIAALVKDRDFPKGTLVYEAGAAADSLLIVSQGRLKIYQLAENGKEQLLRILAPGDFDGEYALFTHDRHTTYAEAAADTSVCRIYQADFQELLLRTPQLALNIMAELAKRITQLETQTTRTTTEDVANRLFLYLKDAAKQQAANPFHLPLTQKDLATYLGTTPETVSRRLKELEQMGVIVRLPKRQIKLLKTDLAN</sequence>
<keyword evidence="1" id="KW-0805">Transcription regulation</keyword>
<accession>A0A0R2FQT2</accession>
<dbReference type="InterPro" id="IPR036388">
    <property type="entry name" value="WH-like_DNA-bd_sf"/>
</dbReference>
<dbReference type="Proteomes" id="UP000051751">
    <property type="component" value="Unassembled WGS sequence"/>
</dbReference>
<dbReference type="PROSITE" id="PS50042">
    <property type="entry name" value="CNMP_BINDING_3"/>
    <property type="match status" value="1"/>
</dbReference>
<evidence type="ECO:0000313" key="8">
    <source>
        <dbReference type="Proteomes" id="UP000051645"/>
    </source>
</evidence>
<keyword evidence="8" id="KW-1185">Reference proteome</keyword>
<comment type="caution">
    <text evidence="7">The sequence shown here is derived from an EMBL/GenBank/DDBJ whole genome shotgun (WGS) entry which is preliminary data.</text>
</comment>
<dbReference type="InterPro" id="IPR014710">
    <property type="entry name" value="RmlC-like_jellyroll"/>
</dbReference>
<feature type="domain" description="Cyclic nucleotide-binding" evidence="4">
    <location>
        <begin position="16"/>
        <end position="136"/>
    </location>
</feature>
<dbReference type="CDD" id="cd00038">
    <property type="entry name" value="CAP_ED"/>
    <property type="match status" value="1"/>
</dbReference>
<dbReference type="Proteomes" id="UP000051645">
    <property type="component" value="Unassembled WGS sequence"/>
</dbReference>
<evidence type="ECO:0000259" key="4">
    <source>
        <dbReference type="PROSITE" id="PS50042"/>
    </source>
</evidence>
<evidence type="ECO:0000256" key="1">
    <source>
        <dbReference type="ARBA" id="ARBA00023015"/>
    </source>
</evidence>
<dbReference type="InterPro" id="IPR050397">
    <property type="entry name" value="Env_Response_Regulators"/>
</dbReference>
<dbReference type="Gene3D" id="1.10.10.10">
    <property type="entry name" value="Winged helix-like DNA-binding domain superfamily/Winged helix DNA-binding domain"/>
    <property type="match status" value="1"/>
</dbReference>
<dbReference type="STRING" id="81857.IV38_GL001699"/>
<gene>
    <name evidence="6" type="ORF">IV38_GL001699</name>
    <name evidence="7" type="ORF">IV40_GL001516</name>
</gene>
<dbReference type="InterPro" id="IPR000595">
    <property type="entry name" value="cNMP-bd_dom"/>
</dbReference>
<dbReference type="SMART" id="SM00100">
    <property type="entry name" value="cNMP"/>
    <property type="match status" value="1"/>
</dbReference>
<dbReference type="AlphaFoldDB" id="A0A0R2FQT2"/>
<dbReference type="GO" id="GO:0003677">
    <property type="term" value="F:DNA binding"/>
    <property type="evidence" value="ECO:0007669"/>
    <property type="project" value="UniProtKB-KW"/>
</dbReference>
<reference evidence="8 9" key="1">
    <citation type="journal article" date="2015" name="Genome Announc.">
        <title>Expanding the biotechnology potential of lactobacilli through comparative genomics of 213 strains and associated genera.</title>
        <authorList>
            <person name="Sun Z."/>
            <person name="Harris H.M."/>
            <person name="McCann A."/>
            <person name="Guo C."/>
            <person name="Argimon S."/>
            <person name="Zhang W."/>
            <person name="Yang X."/>
            <person name="Jeffery I.B."/>
            <person name="Cooney J.C."/>
            <person name="Kagawa T.F."/>
            <person name="Liu W."/>
            <person name="Song Y."/>
            <person name="Salvetti E."/>
            <person name="Wrobel A."/>
            <person name="Rasinkangas P."/>
            <person name="Parkhill J."/>
            <person name="Rea M.C."/>
            <person name="O'Sullivan O."/>
            <person name="Ritari J."/>
            <person name="Douillard F.P."/>
            <person name="Paul Ross R."/>
            <person name="Yang R."/>
            <person name="Briner A.E."/>
            <person name="Felis G.E."/>
            <person name="de Vos W.M."/>
            <person name="Barrangou R."/>
            <person name="Klaenhammer T.R."/>
            <person name="Caufield P.W."/>
            <person name="Cui Y."/>
            <person name="Zhang H."/>
            <person name="O'Toole P.W."/>
        </authorList>
    </citation>
    <scope>NUCLEOTIDE SEQUENCE [LARGE SCALE GENOMIC DNA]</scope>
    <source>
        <strain evidence="6 9">ATCC BAA-66</strain>
        <strain evidence="7 8">DSM 13344</strain>
    </source>
</reference>
<dbReference type="InterPro" id="IPR036390">
    <property type="entry name" value="WH_DNA-bd_sf"/>
</dbReference>
<dbReference type="PROSITE" id="PS51063">
    <property type="entry name" value="HTH_CRP_2"/>
    <property type="match status" value="1"/>
</dbReference>
<dbReference type="InterPro" id="IPR012318">
    <property type="entry name" value="HTH_CRP"/>
</dbReference>